<dbReference type="EMBL" id="JBIBDZ010000011">
    <property type="protein sequence ID" value="MFF5922735.1"/>
    <property type="molecule type" value="Genomic_DNA"/>
</dbReference>
<sequence>MSTLTTVLIIVALVAVVLVSGVLIRARTGTGSGTRSLKRSFGPEYDRSLERHGGDVEAAHRDLRDRVERYGRIRPLPLEPAVREQYTAQWTTLQERFVDAPKQAVADAEQLLTRVAATRGFPDADRRDEQLAALSVHHPHHVEGLRTIQRATRSGSASTEELREALVQARALFEDLAVAGPTASADGRRHPAPVRDRGPLLKPKGSGA</sequence>
<evidence type="ECO:0008006" key="4">
    <source>
        <dbReference type="Google" id="ProtNLM"/>
    </source>
</evidence>
<protein>
    <recommendedName>
        <fullName evidence="4">Secreted protein</fullName>
    </recommendedName>
</protein>
<accession>A0ABW6XYZ5</accession>
<evidence type="ECO:0000256" key="1">
    <source>
        <dbReference type="SAM" id="MobiDB-lite"/>
    </source>
</evidence>
<feature type="compositionally biased region" description="Basic and acidic residues" evidence="1">
    <location>
        <begin position="186"/>
        <end position="199"/>
    </location>
</feature>
<comment type="caution">
    <text evidence="2">The sequence shown here is derived from an EMBL/GenBank/DDBJ whole genome shotgun (WGS) entry which is preliminary data.</text>
</comment>
<dbReference type="Proteomes" id="UP001602370">
    <property type="component" value="Unassembled WGS sequence"/>
</dbReference>
<evidence type="ECO:0000313" key="2">
    <source>
        <dbReference type="EMBL" id="MFF5922735.1"/>
    </source>
</evidence>
<organism evidence="2 3">
    <name type="scientific">Streptomyces flavochromogenes</name>
    <dbReference type="NCBI Taxonomy" id="68199"/>
    <lineage>
        <taxon>Bacteria</taxon>
        <taxon>Bacillati</taxon>
        <taxon>Actinomycetota</taxon>
        <taxon>Actinomycetes</taxon>
        <taxon>Kitasatosporales</taxon>
        <taxon>Streptomycetaceae</taxon>
        <taxon>Streptomyces</taxon>
    </lineage>
</organism>
<reference evidence="2 3" key="1">
    <citation type="submission" date="2024-10" db="EMBL/GenBank/DDBJ databases">
        <title>The Natural Products Discovery Center: Release of the First 8490 Sequenced Strains for Exploring Actinobacteria Biosynthetic Diversity.</title>
        <authorList>
            <person name="Kalkreuter E."/>
            <person name="Kautsar S.A."/>
            <person name="Yang D."/>
            <person name="Bader C.D."/>
            <person name="Teijaro C.N."/>
            <person name="Fluegel L."/>
            <person name="Davis C.M."/>
            <person name="Simpson J.R."/>
            <person name="Lauterbach L."/>
            <person name="Steele A.D."/>
            <person name="Gui C."/>
            <person name="Meng S."/>
            <person name="Li G."/>
            <person name="Viehrig K."/>
            <person name="Ye F."/>
            <person name="Su P."/>
            <person name="Kiefer A.F."/>
            <person name="Nichols A."/>
            <person name="Cepeda A.J."/>
            <person name="Yan W."/>
            <person name="Fan B."/>
            <person name="Jiang Y."/>
            <person name="Adhikari A."/>
            <person name="Zheng C.-J."/>
            <person name="Schuster L."/>
            <person name="Cowan T.M."/>
            <person name="Smanski M.J."/>
            <person name="Chevrette M.G."/>
            <person name="De Carvalho L.P.S."/>
            <person name="Shen B."/>
        </authorList>
    </citation>
    <scope>NUCLEOTIDE SEQUENCE [LARGE SCALE GENOMIC DNA]</scope>
    <source>
        <strain evidence="2 3">NPDC012605</strain>
    </source>
</reference>
<dbReference type="RefSeq" id="WP_388310123.1">
    <property type="nucleotide sequence ID" value="NZ_JBIBDZ010000011.1"/>
</dbReference>
<proteinExistence type="predicted"/>
<name>A0ABW6XYZ5_9ACTN</name>
<evidence type="ECO:0000313" key="3">
    <source>
        <dbReference type="Proteomes" id="UP001602370"/>
    </source>
</evidence>
<keyword evidence="3" id="KW-1185">Reference proteome</keyword>
<feature type="region of interest" description="Disordered" evidence="1">
    <location>
        <begin position="182"/>
        <end position="208"/>
    </location>
</feature>
<gene>
    <name evidence="2" type="ORF">ACFY8C_31100</name>
</gene>